<evidence type="ECO:0000256" key="4">
    <source>
        <dbReference type="SAM" id="MobiDB-lite"/>
    </source>
</evidence>
<dbReference type="EMBL" id="CALLCH030000002">
    <property type="protein sequence ID" value="CAI4211508.1"/>
    <property type="molecule type" value="Genomic_DNA"/>
</dbReference>
<feature type="compositionally biased region" description="Acidic residues" evidence="4">
    <location>
        <begin position="267"/>
        <end position="280"/>
    </location>
</feature>
<evidence type="ECO:0000256" key="1">
    <source>
        <dbReference type="ARBA" id="ARBA00004123"/>
    </source>
</evidence>
<comment type="caution">
    <text evidence="5">The sequence shown here is derived from an EMBL/GenBank/DDBJ whole genome shotgun (WGS) entry which is preliminary data.</text>
</comment>
<name>A0A9P1M5Y4_9PEZI</name>
<protein>
    <recommendedName>
        <fullName evidence="7">DUF1740-domain-containing protein</fullName>
    </recommendedName>
</protein>
<dbReference type="GO" id="GO:0071013">
    <property type="term" value="C:catalytic step 2 spliceosome"/>
    <property type="evidence" value="ECO:0007669"/>
    <property type="project" value="TreeGrafter"/>
</dbReference>
<feature type="compositionally biased region" description="Basic and acidic residues" evidence="4">
    <location>
        <begin position="281"/>
        <end position="296"/>
    </location>
</feature>
<comment type="subcellular location">
    <subcellularLocation>
        <location evidence="1">Nucleus</location>
    </subcellularLocation>
</comment>
<dbReference type="GO" id="GO:0031048">
    <property type="term" value="P:regulatory ncRNA-mediated heterochromatin formation"/>
    <property type="evidence" value="ECO:0007669"/>
    <property type="project" value="TreeGrafter"/>
</dbReference>
<evidence type="ECO:0000256" key="2">
    <source>
        <dbReference type="ARBA" id="ARBA00009265"/>
    </source>
</evidence>
<dbReference type="PANTHER" id="PTHR13471:SF0">
    <property type="entry name" value="NUCLEAR EXOSOME REGULATOR NRDE2"/>
    <property type="match status" value="1"/>
</dbReference>
<feature type="region of interest" description="Disordered" evidence="4">
    <location>
        <begin position="1"/>
        <end position="142"/>
    </location>
</feature>
<organism evidence="5 6">
    <name type="scientific">Parascedosporium putredinis</name>
    <dbReference type="NCBI Taxonomy" id="1442378"/>
    <lineage>
        <taxon>Eukaryota</taxon>
        <taxon>Fungi</taxon>
        <taxon>Dikarya</taxon>
        <taxon>Ascomycota</taxon>
        <taxon>Pezizomycotina</taxon>
        <taxon>Sordariomycetes</taxon>
        <taxon>Hypocreomycetidae</taxon>
        <taxon>Microascales</taxon>
        <taxon>Microascaceae</taxon>
        <taxon>Parascedosporium</taxon>
    </lineage>
</organism>
<accession>A0A9P1M5Y4</accession>
<evidence type="ECO:0000256" key="3">
    <source>
        <dbReference type="ARBA" id="ARBA00023242"/>
    </source>
</evidence>
<evidence type="ECO:0000313" key="6">
    <source>
        <dbReference type="Proteomes" id="UP000838763"/>
    </source>
</evidence>
<keyword evidence="6" id="KW-1185">Reference proteome</keyword>
<dbReference type="InterPro" id="IPR013633">
    <property type="entry name" value="NRDE-2"/>
</dbReference>
<dbReference type="Proteomes" id="UP000838763">
    <property type="component" value="Unassembled WGS sequence"/>
</dbReference>
<dbReference type="GO" id="GO:1902369">
    <property type="term" value="P:negative regulation of RNA catabolic process"/>
    <property type="evidence" value="ECO:0007669"/>
    <property type="project" value="TreeGrafter"/>
</dbReference>
<feature type="compositionally biased region" description="Basic and acidic residues" evidence="4">
    <location>
        <begin position="86"/>
        <end position="110"/>
    </location>
</feature>
<reference evidence="5" key="1">
    <citation type="submission" date="2022-11" db="EMBL/GenBank/DDBJ databases">
        <authorList>
            <person name="Scott C."/>
            <person name="Bruce N."/>
        </authorList>
    </citation>
    <scope>NUCLEOTIDE SEQUENCE</scope>
</reference>
<feature type="compositionally biased region" description="Basic and acidic residues" evidence="4">
    <location>
        <begin position="247"/>
        <end position="266"/>
    </location>
</feature>
<evidence type="ECO:0008006" key="7">
    <source>
        <dbReference type="Google" id="ProtNLM"/>
    </source>
</evidence>
<comment type="similarity">
    <text evidence="2">Belongs to the NRDE2 family.</text>
</comment>
<feature type="compositionally biased region" description="Basic residues" evidence="4">
    <location>
        <begin position="54"/>
        <end position="67"/>
    </location>
</feature>
<feature type="region of interest" description="Disordered" evidence="4">
    <location>
        <begin position="211"/>
        <end position="296"/>
    </location>
</feature>
<keyword evidence="3" id="KW-0539">Nucleus</keyword>
<gene>
    <name evidence="5" type="ORF">PPNO1_LOCUS1291</name>
</gene>
<feature type="compositionally biased region" description="Low complexity" evidence="4">
    <location>
        <begin position="22"/>
        <end position="33"/>
    </location>
</feature>
<feature type="compositionally biased region" description="Basic and acidic residues" evidence="4">
    <location>
        <begin position="34"/>
        <end position="43"/>
    </location>
</feature>
<dbReference type="OrthoDB" id="297219at2759"/>
<dbReference type="PANTHER" id="PTHR13471">
    <property type="entry name" value="TETRATRICOPEPTIDE-LIKE HELICAL"/>
    <property type="match status" value="1"/>
</dbReference>
<dbReference type="AlphaFoldDB" id="A0A9P1M5Y4"/>
<sequence length="950" mass="105497">MSGREEKKLPVPKFSSFKPKTAEPAPAQEPAAARGKDDVERPPHRSSGGGGDGRHRHRSRRSHRHGGDKRTRSASRSPSPKRPRTRDRDRSRSPRETGPRPGEARGEKQAAVRATTQADRRRRPRLGPVCDRQKGDPLLPKYGADRYKQVAFYRPRRERVLGTEGYLYIHRDAPLEQFSIRKPGEMYGAPSLRDKNAFRVKLRQVEPRLLRASKKAARDTDGPEEDFISLKPPKKKKNRGLGDSSEDERGPNYRSILGKEKAKGPLDDEGDGETSDDDDMERTTDPLNEKSIELSRRVKEHPDDIPAWLELISHQDVLMKAGANGQEPTANEVRSFSEIKLSMYDKALAQVWDPQAHEKRWAKIEKEVEDSFLLWKTRLDYKLSDIVTFRYDALKQMFIDRLALVARKADGEVVRVRQMALYRELLYVFLRATRFFHDCGYRELAVASWQALLELNFCGPEFPNPAGAVPESFQEFWESEVPRVGEPAALGWRSFLATGDDSSVPEAAPRGTGPGGPQSRDVYKAWALKAELFDAFLAFCQLPPVSPNKQSWGTDPHLAAMDGVFEQLAVAQPKRFTEGDESTRAPPPLVQEAITAAIAPKAICSLLLSLKHASKESLPVELPWVARTLGTLVASSHEDLAQHCLALEYISNPSGVKNAARTLLKQYRQNIGLYNLYALLEWDAGNLKAARSVLSAATQLDDEAGAQGTRVLWLSWAWIEFASKSPAPRVLARLCFVPDAEGEASPALVLKQKQDLRADSESAFRRDDLDAFAVDAKLLALAEYLSSDVGTEPRSAGQGSISAAMDVVWDRSERLAARGHGDSAQHEELLEFAALLLYRHSTLGPYRRVYISDQLKRCIQLFPTNTNFIALFDWAASVLRVGDEFRNLVADLVLVGDRDSVALRACAIAHELGAGGSTYAAGAAFARAGERGCRGKPVAVDVLRAVLPSA</sequence>
<evidence type="ECO:0000313" key="5">
    <source>
        <dbReference type="EMBL" id="CAI4211508.1"/>
    </source>
</evidence>
<dbReference type="Pfam" id="PF08424">
    <property type="entry name" value="NRDE-2"/>
    <property type="match status" value="1"/>
</dbReference>
<proteinExistence type="inferred from homology"/>